<evidence type="ECO:0000256" key="3">
    <source>
        <dbReference type="ARBA" id="ARBA00022989"/>
    </source>
</evidence>
<evidence type="ECO:0000256" key="5">
    <source>
        <dbReference type="SAM" id="Phobius"/>
    </source>
</evidence>
<proteinExistence type="predicted"/>
<dbReference type="Pfam" id="PF04138">
    <property type="entry name" value="GtrA_DPMS_TM"/>
    <property type="match status" value="1"/>
</dbReference>
<organism evidence="8 9">
    <name type="scientific">Parablautia muri</name>
    <dbReference type="NCBI Taxonomy" id="2320879"/>
    <lineage>
        <taxon>Bacteria</taxon>
        <taxon>Bacillati</taxon>
        <taxon>Bacillota</taxon>
        <taxon>Clostridia</taxon>
        <taxon>Lachnospirales</taxon>
        <taxon>Lachnospiraceae</taxon>
        <taxon>Parablautia</taxon>
    </lineage>
</organism>
<dbReference type="GO" id="GO:0016020">
    <property type="term" value="C:membrane"/>
    <property type="evidence" value="ECO:0007669"/>
    <property type="project" value="UniProtKB-SubCell"/>
</dbReference>
<dbReference type="PANTHER" id="PTHR10859">
    <property type="entry name" value="GLYCOSYL TRANSFERASE"/>
    <property type="match status" value="1"/>
</dbReference>
<keyword evidence="9" id="KW-1185">Reference proteome</keyword>
<dbReference type="EMBL" id="QZDT01000012">
    <property type="protein sequence ID" value="NBJ92731.1"/>
    <property type="molecule type" value="Genomic_DNA"/>
</dbReference>
<accession>A0A9X5BEU9</accession>
<dbReference type="Pfam" id="PF00535">
    <property type="entry name" value="Glycos_transf_2"/>
    <property type="match status" value="1"/>
</dbReference>
<evidence type="ECO:0000256" key="1">
    <source>
        <dbReference type="ARBA" id="ARBA00004141"/>
    </source>
</evidence>
<evidence type="ECO:0000313" key="8">
    <source>
        <dbReference type="EMBL" id="NBJ92731.1"/>
    </source>
</evidence>
<evidence type="ECO:0000313" key="9">
    <source>
        <dbReference type="Proteomes" id="UP001154420"/>
    </source>
</evidence>
<comment type="subcellular location">
    <subcellularLocation>
        <location evidence="1">Membrane</location>
        <topology evidence="1">Multi-pass membrane protein</topology>
    </subcellularLocation>
</comment>
<feature type="domain" description="Glycosyltransferase 2-like" evidence="6">
    <location>
        <begin position="12"/>
        <end position="134"/>
    </location>
</feature>
<dbReference type="GO" id="GO:0000271">
    <property type="term" value="P:polysaccharide biosynthetic process"/>
    <property type="evidence" value="ECO:0007669"/>
    <property type="project" value="InterPro"/>
</dbReference>
<dbReference type="InterPro" id="IPR029044">
    <property type="entry name" value="Nucleotide-diphossugar_trans"/>
</dbReference>
<dbReference type="AlphaFoldDB" id="A0A9X5BEU9"/>
<evidence type="ECO:0000256" key="4">
    <source>
        <dbReference type="ARBA" id="ARBA00023136"/>
    </source>
</evidence>
<dbReference type="RefSeq" id="WP_160559821.1">
    <property type="nucleotide sequence ID" value="NZ_QZDT01000012.1"/>
</dbReference>
<feature type="transmembrane region" description="Helical" evidence="5">
    <location>
        <begin position="230"/>
        <end position="252"/>
    </location>
</feature>
<protein>
    <submittedName>
        <fullName evidence="8">Glycosyltransferase</fullName>
    </submittedName>
</protein>
<dbReference type="Proteomes" id="UP001154420">
    <property type="component" value="Unassembled WGS sequence"/>
</dbReference>
<keyword evidence="4 5" id="KW-0472">Membrane</keyword>
<evidence type="ECO:0000259" key="6">
    <source>
        <dbReference type="Pfam" id="PF00535"/>
    </source>
</evidence>
<feature type="domain" description="GtrA/DPMS transmembrane" evidence="7">
    <location>
        <begin position="233"/>
        <end position="353"/>
    </location>
</feature>
<dbReference type="GO" id="GO:0006487">
    <property type="term" value="P:protein N-linked glycosylation"/>
    <property type="evidence" value="ECO:0007669"/>
    <property type="project" value="TreeGrafter"/>
</dbReference>
<evidence type="ECO:0000256" key="2">
    <source>
        <dbReference type="ARBA" id="ARBA00022692"/>
    </source>
</evidence>
<comment type="caution">
    <text evidence="8">The sequence shown here is derived from an EMBL/GenBank/DDBJ whole genome shotgun (WGS) entry which is preliminary data.</text>
</comment>
<sequence length="360" mass="40854">MEQETARWRVPIIIPSYEPDEKLSGLLKKLRKKGFQNIILVDDGSGEKYANLFAEAEEVYGCKVLHHAINRGKGCALKTAFDYCLQKWEEMPGVITADSDGQHSPECILACVDAMLANPNALVLGCRCFEGEDVPARSEFGNKCTRIVMKYLTGITVSDTQTGLRGIPANFMERLLTVNGERFEFETNMLLETKKRGIPIVEVPIQTIYIEENKTSHFNPIRDSLKIYMIFGKFLFSSLSSCIIDLVLFSMFCFFMRDMQWGDLTYIMLATVLARILSALYNYLINLKIVFQSESSVKTSLPRYALLAVVQMLLSGFLVDRLHSVFGGVEVLTKIPVDVLLFFLSFVIQREFVYTQKCEK</sequence>
<keyword evidence="2 5" id="KW-0812">Transmembrane</keyword>
<reference evidence="8" key="1">
    <citation type="submission" date="2018-09" db="EMBL/GenBank/DDBJ databases">
        <title>Murine metabolic-syndrome-specific gut microbial biobank.</title>
        <authorList>
            <person name="Liu C."/>
        </authorList>
    </citation>
    <scope>NUCLEOTIDE SEQUENCE</scope>
    <source>
        <strain evidence="8">D42-62</strain>
    </source>
</reference>
<evidence type="ECO:0000259" key="7">
    <source>
        <dbReference type="Pfam" id="PF04138"/>
    </source>
</evidence>
<name>A0A9X5BEU9_9FIRM</name>
<dbReference type="CDD" id="cd04179">
    <property type="entry name" value="DPM_DPG-synthase_like"/>
    <property type="match status" value="1"/>
</dbReference>
<feature type="transmembrane region" description="Helical" evidence="5">
    <location>
        <begin position="335"/>
        <end position="353"/>
    </location>
</feature>
<dbReference type="InterPro" id="IPR001173">
    <property type="entry name" value="Glyco_trans_2-like"/>
</dbReference>
<dbReference type="PANTHER" id="PTHR10859:SF114">
    <property type="entry name" value="DOLICHOL-PHOSPHATE MANNOSYLTRANSFERASE"/>
    <property type="match status" value="1"/>
</dbReference>
<keyword evidence="3 5" id="KW-1133">Transmembrane helix</keyword>
<dbReference type="OrthoDB" id="9810303at2"/>
<dbReference type="Gene3D" id="3.90.550.10">
    <property type="entry name" value="Spore Coat Polysaccharide Biosynthesis Protein SpsA, Chain A"/>
    <property type="match status" value="1"/>
</dbReference>
<feature type="transmembrane region" description="Helical" evidence="5">
    <location>
        <begin position="304"/>
        <end position="323"/>
    </location>
</feature>
<dbReference type="SUPFAM" id="SSF53448">
    <property type="entry name" value="Nucleotide-diphospho-sugar transferases"/>
    <property type="match status" value="1"/>
</dbReference>
<dbReference type="InterPro" id="IPR007267">
    <property type="entry name" value="GtrA_DPMS_TM"/>
</dbReference>
<feature type="transmembrane region" description="Helical" evidence="5">
    <location>
        <begin position="264"/>
        <end position="284"/>
    </location>
</feature>
<gene>
    <name evidence="8" type="ORF">D5281_09010</name>
</gene>